<dbReference type="Proteomes" id="UP000635606">
    <property type="component" value="Unassembled WGS sequence"/>
</dbReference>
<evidence type="ECO:0000313" key="2">
    <source>
        <dbReference type="Proteomes" id="UP000635606"/>
    </source>
</evidence>
<dbReference type="AlphaFoldDB" id="A0A8J3ZWF4"/>
<dbReference type="InterPro" id="IPR034904">
    <property type="entry name" value="FSCA_dom_sf"/>
</dbReference>
<gene>
    <name evidence="1" type="ORF">Voc01_065310</name>
</gene>
<accession>A0A8J3ZWF4</accession>
<evidence type="ECO:0000313" key="1">
    <source>
        <dbReference type="EMBL" id="GIJ71614.1"/>
    </source>
</evidence>
<keyword evidence="2" id="KW-1185">Reference proteome</keyword>
<comment type="caution">
    <text evidence="1">The sequence shown here is derived from an EMBL/GenBank/DDBJ whole genome shotgun (WGS) entry which is preliminary data.</text>
</comment>
<sequence>MDPTPDAHAAAARVNRLLDQLRSGPDPRAALVAEELVRCLVRLYGAGLERIMATVGAEYGADLAADPLVESLLLVHDLHPSGPDDRVRMAIDRVLAGSASGEASGEIEYLGIDGDGTVRVRLGGGRGCAARALRQAITTAVRDAAPETTGVAFDVAAAPPVLLQISRRPGAVA</sequence>
<dbReference type="RefSeq" id="WP_203931465.1">
    <property type="nucleotide sequence ID" value="NZ_BOPH01000088.1"/>
</dbReference>
<proteinExistence type="predicted"/>
<dbReference type="EMBL" id="BOPH01000088">
    <property type="protein sequence ID" value="GIJ71614.1"/>
    <property type="molecule type" value="Genomic_DNA"/>
</dbReference>
<protein>
    <submittedName>
        <fullName evidence="1">Thioredoxin</fullName>
    </submittedName>
</protein>
<name>A0A8J3ZWF4_9ACTN</name>
<reference evidence="1" key="1">
    <citation type="submission" date="2021-01" db="EMBL/GenBank/DDBJ databases">
        <title>Whole genome shotgun sequence of Virgisporangium ochraceum NBRC 16418.</title>
        <authorList>
            <person name="Komaki H."/>
            <person name="Tamura T."/>
        </authorList>
    </citation>
    <scope>NUCLEOTIDE SEQUENCE</scope>
    <source>
        <strain evidence="1">NBRC 16418</strain>
    </source>
</reference>
<organism evidence="1 2">
    <name type="scientific">Virgisporangium ochraceum</name>
    <dbReference type="NCBI Taxonomy" id="65505"/>
    <lineage>
        <taxon>Bacteria</taxon>
        <taxon>Bacillati</taxon>
        <taxon>Actinomycetota</taxon>
        <taxon>Actinomycetes</taxon>
        <taxon>Micromonosporales</taxon>
        <taxon>Micromonosporaceae</taxon>
        <taxon>Virgisporangium</taxon>
    </lineage>
</organism>
<dbReference type="Gene3D" id="3.30.300.130">
    <property type="entry name" value="Fe-S cluster assembly (FSCA)"/>
    <property type="match status" value="1"/>
</dbReference>